<feature type="region of interest" description="Disordered" evidence="1">
    <location>
        <begin position="30"/>
        <end position="92"/>
    </location>
</feature>
<evidence type="ECO:0000313" key="2">
    <source>
        <dbReference type="EMBL" id="KYQ92697.1"/>
    </source>
</evidence>
<comment type="caution">
    <text evidence="2">The sequence shown here is derived from an EMBL/GenBank/DDBJ whole genome shotgun (WGS) entry which is preliminary data.</text>
</comment>
<sequence>MDLSGIYKNSKHPHFRLLLNKVKLHALENLSKQQSVPNTNLNNEEKKSITPTHNDNSISNPNNNNNNTANENILNTVNIPKKSKGKNEGSEDNAIIIIDSDDEEYHSAYTGTNFQYKSPKLNVRIKPQPK</sequence>
<keyword evidence="3" id="KW-1185">Reference proteome</keyword>
<accession>A0A151ZFJ3</accession>
<protein>
    <submittedName>
        <fullName evidence="2">FYVE-type zinc finger-containing protein</fullName>
    </submittedName>
</protein>
<reference evidence="2 3" key="1">
    <citation type="submission" date="2015-12" db="EMBL/GenBank/DDBJ databases">
        <title>Dictyostelia acquired genes for synthesis and detection of signals that induce cell-type specialization by lateral gene transfer from prokaryotes.</title>
        <authorList>
            <person name="Gloeckner G."/>
            <person name="Schaap P."/>
        </authorList>
    </citation>
    <scope>NUCLEOTIDE SEQUENCE [LARGE SCALE GENOMIC DNA]</scope>
    <source>
        <strain evidence="2 3">TK</strain>
    </source>
</reference>
<evidence type="ECO:0000313" key="3">
    <source>
        <dbReference type="Proteomes" id="UP000076078"/>
    </source>
</evidence>
<evidence type="ECO:0000256" key="1">
    <source>
        <dbReference type="SAM" id="MobiDB-lite"/>
    </source>
</evidence>
<proteinExistence type="predicted"/>
<dbReference type="EMBL" id="LODT01000029">
    <property type="protein sequence ID" value="KYQ92697.1"/>
    <property type="molecule type" value="Genomic_DNA"/>
</dbReference>
<name>A0A151ZFJ3_TIELA</name>
<organism evidence="2 3">
    <name type="scientific">Tieghemostelium lacteum</name>
    <name type="common">Slime mold</name>
    <name type="synonym">Dictyostelium lacteum</name>
    <dbReference type="NCBI Taxonomy" id="361077"/>
    <lineage>
        <taxon>Eukaryota</taxon>
        <taxon>Amoebozoa</taxon>
        <taxon>Evosea</taxon>
        <taxon>Eumycetozoa</taxon>
        <taxon>Dictyostelia</taxon>
        <taxon>Dictyosteliales</taxon>
        <taxon>Raperosteliaceae</taxon>
        <taxon>Tieghemostelium</taxon>
    </lineage>
</organism>
<gene>
    <name evidence="2" type="ORF">DLAC_06697</name>
</gene>
<dbReference type="AlphaFoldDB" id="A0A151ZFJ3"/>
<feature type="compositionally biased region" description="Low complexity" evidence="1">
    <location>
        <begin position="54"/>
        <end position="78"/>
    </location>
</feature>
<dbReference type="Proteomes" id="UP000076078">
    <property type="component" value="Unassembled WGS sequence"/>
</dbReference>
<feature type="compositionally biased region" description="Polar residues" evidence="1">
    <location>
        <begin position="30"/>
        <end position="42"/>
    </location>
</feature>
<dbReference type="InParanoid" id="A0A151ZFJ3"/>